<keyword evidence="3" id="KW-1185">Reference proteome</keyword>
<feature type="domain" description="SnoaL-like" evidence="1">
    <location>
        <begin position="11"/>
        <end position="111"/>
    </location>
</feature>
<evidence type="ECO:0000313" key="3">
    <source>
        <dbReference type="Proteomes" id="UP000501452"/>
    </source>
</evidence>
<dbReference type="RefSeq" id="WP_166176145.1">
    <property type="nucleotide sequence ID" value="NZ_CP045119.1"/>
</dbReference>
<dbReference type="KEGG" id="rub:GBA63_11180"/>
<proteinExistence type="predicted"/>
<organism evidence="2 3">
    <name type="scientific">Rubrobacter tropicus</name>
    <dbReference type="NCBI Taxonomy" id="2653851"/>
    <lineage>
        <taxon>Bacteria</taxon>
        <taxon>Bacillati</taxon>
        <taxon>Actinomycetota</taxon>
        <taxon>Rubrobacteria</taxon>
        <taxon>Rubrobacterales</taxon>
        <taxon>Rubrobacteraceae</taxon>
        <taxon>Rubrobacter</taxon>
    </lineage>
</organism>
<name>A0A6G8Q9P2_9ACTN</name>
<dbReference type="EMBL" id="CP045119">
    <property type="protein sequence ID" value="QIN83142.1"/>
    <property type="molecule type" value="Genomic_DNA"/>
</dbReference>
<sequence>MTQQRAGLDFEEMRRAIEGLDAEALVALYADDAEMRTVNRYSTPSSPKVLRGKAEISEHLRDVCGRAMTHRVENEVVGEDRVAFNEACEYPDGTKVLCAATLEVRGGKVVKQTNVEAWDE</sequence>
<dbReference type="InterPro" id="IPR037401">
    <property type="entry name" value="SnoaL-like"/>
</dbReference>
<reference evidence="2 3" key="1">
    <citation type="submission" date="2019-10" db="EMBL/GenBank/DDBJ databases">
        <title>Rubrobacter sp nov SCSIO 52090 isolated from a deep-sea sediment in the South China Sea.</title>
        <authorList>
            <person name="Chen R.W."/>
        </authorList>
    </citation>
    <scope>NUCLEOTIDE SEQUENCE [LARGE SCALE GENOMIC DNA]</scope>
    <source>
        <strain evidence="2 3">SCSIO 52909</strain>
    </source>
</reference>
<accession>A0A6G8Q9P2</accession>
<dbReference type="Proteomes" id="UP000501452">
    <property type="component" value="Chromosome"/>
</dbReference>
<gene>
    <name evidence="2" type="ORF">GBA63_11180</name>
</gene>
<dbReference type="InterPro" id="IPR032710">
    <property type="entry name" value="NTF2-like_dom_sf"/>
</dbReference>
<evidence type="ECO:0000259" key="1">
    <source>
        <dbReference type="Pfam" id="PF12680"/>
    </source>
</evidence>
<evidence type="ECO:0000313" key="2">
    <source>
        <dbReference type="EMBL" id="QIN83142.1"/>
    </source>
</evidence>
<protein>
    <submittedName>
        <fullName evidence="2">Nuclear transport factor 2 family protein</fullName>
    </submittedName>
</protein>
<dbReference type="Gene3D" id="3.10.450.50">
    <property type="match status" value="1"/>
</dbReference>
<dbReference type="SUPFAM" id="SSF54427">
    <property type="entry name" value="NTF2-like"/>
    <property type="match status" value="1"/>
</dbReference>
<dbReference type="Pfam" id="PF12680">
    <property type="entry name" value="SnoaL_2"/>
    <property type="match status" value="1"/>
</dbReference>
<dbReference type="AlphaFoldDB" id="A0A6G8Q9P2"/>